<dbReference type="SUPFAM" id="SSF47413">
    <property type="entry name" value="lambda repressor-like DNA-binding domains"/>
    <property type="match status" value="1"/>
</dbReference>
<organism evidence="3 4">
    <name type="scientific">Streptomyces roseirectus</name>
    <dbReference type="NCBI Taxonomy" id="2768066"/>
    <lineage>
        <taxon>Bacteria</taxon>
        <taxon>Bacillati</taxon>
        <taxon>Actinomycetota</taxon>
        <taxon>Actinomycetes</taxon>
        <taxon>Kitasatosporales</taxon>
        <taxon>Streptomycetaceae</taxon>
        <taxon>Streptomyces</taxon>
    </lineage>
</organism>
<keyword evidence="4" id="KW-1185">Reference proteome</keyword>
<dbReference type="Proteomes" id="UP000516052">
    <property type="component" value="Chromosome"/>
</dbReference>
<evidence type="ECO:0000313" key="4">
    <source>
        <dbReference type="Proteomes" id="UP000516052"/>
    </source>
</evidence>
<protein>
    <submittedName>
        <fullName evidence="3">Helix-turn-helix transcriptional regulator</fullName>
    </submittedName>
</protein>
<feature type="domain" description="HTH cro/C1-type" evidence="2">
    <location>
        <begin position="88"/>
        <end position="142"/>
    </location>
</feature>
<gene>
    <name evidence="3" type="ORF">IAG44_14650</name>
</gene>
<feature type="region of interest" description="Disordered" evidence="1">
    <location>
        <begin position="146"/>
        <end position="170"/>
    </location>
</feature>
<dbReference type="Gene3D" id="1.10.260.40">
    <property type="entry name" value="lambda repressor-like DNA-binding domains"/>
    <property type="match status" value="1"/>
</dbReference>
<reference evidence="3 4" key="1">
    <citation type="submission" date="2020-08" db="EMBL/GenBank/DDBJ databases">
        <title>A novel species.</title>
        <authorList>
            <person name="Gao J."/>
        </authorList>
    </citation>
    <scope>NUCLEOTIDE SEQUENCE [LARGE SCALE GENOMIC DNA]</scope>
    <source>
        <strain evidence="3 4">CRXT-G-22</strain>
    </source>
</reference>
<dbReference type="InterPro" id="IPR001387">
    <property type="entry name" value="Cro/C1-type_HTH"/>
</dbReference>
<dbReference type="SUPFAM" id="SSF48452">
    <property type="entry name" value="TPR-like"/>
    <property type="match status" value="1"/>
</dbReference>
<dbReference type="PROSITE" id="PS50943">
    <property type="entry name" value="HTH_CROC1"/>
    <property type="match status" value="1"/>
</dbReference>
<name>A0A7H0ICN9_9ACTN</name>
<accession>A0A7H0ICN9</accession>
<feature type="compositionally biased region" description="Low complexity" evidence="1">
    <location>
        <begin position="146"/>
        <end position="156"/>
    </location>
</feature>
<proteinExistence type="predicted"/>
<dbReference type="EMBL" id="CP060828">
    <property type="protein sequence ID" value="QNP70555.1"/>
    <property type="molecule type" value="Genomic_DNA"/>
</dbReference>
<evidence type="ECO:0000259" key="2">
    <source>
        <dbReference type="PROSITE" id="PS50943"/>
    </source>
</evidence>
<dbReference type="AlphaFoldDB" id="A0A7H0ICN9"/>
<dbReference type="SMART" id="SM00530">
    <property type="entry name" value="HTH_XRE"/>
    <property type="match status" value="1"/>
</dbReference>
<sequence>MVPPSDGAPRGAGRCDENTAPGTPAVINWLSAQGVCASCKRSRRVPSRVRTVVTPGRAVGEGPVPGDPLWNSAKARELVVRRQPGGLVRLGREHRGWTLAELGGHLGCSAATVSRMERRVRVTDLTLIHRAASTVGVPRHVLVSSLAPPASSGPAGTRVSASPHAEEDPMRRRSLLAATATVPAATLLGMDRALADTPPPTGRGALGARVASARELYDKGAHAQLLGLLPGLLADGHAAASSRRELDQAQLSSVYSLSTALLSKVGSYEQARLTADRARTWAEVSGSPLAAAAASRELAIVLRHQRRGEEAQTLMESAAARVEATGLRTDAASSAYAQMLCTLAYTAARGGRRAEALAMVEEARRAAHRLPVIAPAGRLFPISPAAVDLYAVGVHWALGDAGAALEAGRNLRPEHFPTAERKARLGTDMARAWWAWGRPEQTARALLDAHRASPGEVRDRPVIRGIVTELAQRHPRAAGVRELHAAVSAPERT</sequence>
<evidence type="ECO:0000313" key="3">
    <source>
        <dbReference type="EMBL" id="QNP70555.1"/>
    </source>
</evidence>
<dbReference type="Pfam" id="PF13560">
    <property type="entry name" value="HTH_31"/>
    <property type="match status" value="1"/>
</dbReference>
<dbReference type="InterPro" id="IPR011990">
    <property type="entry name" value="TPR-like_helical_dom_sf"/>
</dbReference>
<evidence type="ECO:0000256" key="1">
    <source>
        <dbReference type="SAM" id="MobiDB-lite"/>
    </source>
</evidence>
<dbReference type="KEGG" id="sroi:IAG44_14650"/>
<dbReference type="InterPro" id="IPR010982">
    <property type="entry name" value="Lambda_DNA-bd_dom_sf"/>
</dbReference>
<dbReference type="GO" id="GO:0003677">
    <property type="term" value="F:DNA binding"/>
    <property type="evidence" value="ECO:0007669"/>
    <property type="project" value="InterPro"/>
</dbReference>
<dbReference type="CDD" id="cd00093">
    <property type="entry name" value="HTH_XRE"/>
    <property type="match status" value="1"/>
</dbReference>